<dbReference type="Proteomes" id="UP001344888">
    <property type="component" value="Unassembled WGS sequence"/>
</dbReference>
<sequence length="217" mass="24350">MEITNDLGLKIVTENTFEEDDIKETIISYGSNFKIIETALEKKANSIDNIDTDTYKIGQVIWNSTPSINTYIGWVATRNGVHAAHWKAKREYMIGDLVRASPDNGYIYECVVDGKSSVAPPSFLSGLNQEFYDAQGADWRTTYNYQVGDVVFSTNGSKLFYYVCETAGISGVTEPSWSGVQNNTTLIDGSVVWRKAKTIRWKAVNYSCEFRPFGKID</sequence>
<gene>
    <name evidence="1" type="ORF">P9B03_11920</name>
</gene>
<dbReference type="RefSeq" id="WP_326123686.1">
    <property type="nucleotide sequence ID" value="NZ_JARSFG010000016.1"/>
</dbReference>
<evidence type="ECO:0000313" key="1">
    <source>
        <dbReference type="EMBL" id="MEC1179193.1"/>
    </source>
</evidence>
<comment type="caution">
    <text evidence="1">The sequence shown here is derived from an EMBL/GenBank/DDBJ whole genome shotgun (WGS) entry which is preliminary data.</text>
</comment>
<keyword evidence="2" id="KW-1185">Reference proteome</keyword>
<organism evidence="1 2">
    <name type="scientific">Metasolibacillus meyeri</name>
    <dbReference type="NCBI Taxonomy" id="1071052"/>
    <lineage>
        <taxon>Bacteria</taxon>
        <taxon>Bacillati</taxon>
        <taxon>Bacillota</taxon>
        <taxon>Bacilli</taxon>
        <taxon>Bacillales</taxon>
        <taxon>Caryophanaceae</taxon>
        <taxon>Metasolibacillus</taxon>
    </lineage>
</organism>
<name>A0AAW9NW62_9BACL</name>
<dbReference type="AlphaFoldDB" id="A0AAW9NW62"/>
<evidence type="ECO:0000313" key="2">
    <source>
        <dbReference type="Proteomes" id="UP001344888"/>
    </source>
</evidence>
<dbReference type="EMBL" id="JARSFG010000016">
    <property type="protein sequence ID" value="MEC1179193.1"/>
    <property type="molecule type" value="Genomic_DNA"/>
</dbReference>
<protein>
    <submittedName>
        <fullName evidence="1">Uncharacterized protein</fullName>
    </submittedName>
</protein>
<proteinExistence type="predicted"/>
<dbReference type="Gene3D" id="2.10.10.90">
    <property type="match status" value="1"/>
</dbReference>
<reference evidence="1 2" key="1">
    <citation type="submission" date="2023-03" db="EMBL/GenBank/DDBJ databases">
        <title>Bacillus Genome Sequencing.</title>
        <authorList>
            <person name="Dunlap C."/>
        </authorList>
    </citation>
    <scope>NUCLEOTIDE SEQUENCE [LARGE SCALE GENOMIC DNA]</scope>
    <source>
        <strain evidence="1 2">B-59205</strain>
    </source>
</reference>
<accession>A0AAW9NW62</accession>